<dbReference type="EMBL" id="VSRR010004364">
    <property type="protein sequence ID" value="MPC39447.1"/>
    <property type="molecule type" value="Genomic_DNA"/>
</dbReference>
<reference evidence="2 3" key="1">
    <citation type="submission" date="2019-05" db="EMBL/GenBank/DDBJ databases">
        <title>Another draft genome of Portunus trituberculatus and its Hox gene families provides insights of decapod evolution.</title>
        <authorList>
            <person name="Jeong J.-H."/>
            <person name="Song I."/>
            <person name="Kim S."/>
            <person name="Choi T."/>
            <person name="Kim D."/>
            <person name="Ryu S."/>
            <person name="Kim W."/>
        </authorList>
    </citation>
    <scope>NUCLEOTIDE SEQUENCE [LARGE SCALE GENOMIC DNA]</scope>
    <source>
        <tissue evidence="2">Muscle</tissue>
    </source>
</reference>
<protein>
    <submittedName>
        <fullName evidence="2">Uncharacterized protein</fullName>
    </submittedName>
</protein>
<accession>A0A5B7F1T4</accession>
<dbReference type="Proteomes" id="UP000324222">
    <property type="component" value="Unassembled WGS sequence"/>
</dbReference>
<gene>
    <name evidence="2" type="ORF">E2C01_032983</name>
</gene>
<feature type="region of interest" description="Disordered" evidence="1">
    <location>
        <begin position="1"/>
        <end position="22"/>
    </location>
</feature>
<organism evidence="2 3">
    <name type="scientific">Portunus trituberculatus</name>
    <name type="common">Swimming crab</name>
    <name type="synonym">Neptunus trituberculatus</name>
    <dbReference type="NCBI Taxonomy" id="210409"/>
    <lineage>
        <taxon>Eukaryota</taxon>
        <taxon>Metazoa</taxon>
        <taxon>Ecdysozoa</taxon>
        <taxon>Arthropoda</taxon>
        <taxon>Crustacea</taxon>
        <taxon>Multicrustacea</taxon>
        <taxon>Malacostraca</taxon>
        <taxon>Eumalacostraca</taxon>
        <taxon>Eucarida</taxon>
        <taxon>Decapoda</taxon>
        <taxon>Pleocyemata</taxon>
        <taxon>Brachyura</taxon>
        <taxon>Eubrachyura</taxon>
        <taxon>Portunoidea</taxon>
        <taxon>Portunidae</taxon>
        <taxon>Portuninae</taxon>
        <taxon>Portunus</taxon>
    </lineage>
</organism>
<name>A0A5B7F1T4_PORTR</name>
<evidence type="ECO:0000256" key="1">
    <source>
        <dbReference type="SAM" id="MobiDB-lite"/>
    </source>
</evidence>
<feature type="compositionally biased region" description="Low complexity" evidence="1">
    <location>
        <begin position="48"/>
        <end position="61"/>
    </location>
</feature>
<feature type="compositionally biased region" description="Basic and acidic residues" evidence="1">
    <location>
        <begin position="1"/>
        <end position="13"/>
    </location>
</feature>
<comment type="caution">
    <text evidence="2">The sequence shown here is derived from an EMBL/GenBank/DDBJ whole genome shotgun (WGS) entry which is preliminary data.</text>
</comment>
<evidence type="ECO:0000313" key="3">
    <source>
        <dbReference type="Proteomes" id="UP000324222"/>
    </source>
</evidence>
<sequence length="148" mass="15773">MLNLETLKEHDPNPARSSKVAHDVEKIVKIYQEIYDEKTRKTKPVRHAVPVTPADPATAGPSISAADGSTAGPSSISSFFKPVKHADPATVGPSTSASDTADDDVLSSSAHSAEDEGLLPLSPNALREYILYSRQTMLDVPSVEFLSS</sequence>
<dbReference type="AlphaFoldDB" id="A0A5B7F1T4"/>
<proteinExistence type="predicted"/>
<keyword evidence="3" id="KW-1185">Reference proteome</keyword>
<evidence type="ECO:0000313" key="2">
    <source>
        <dbReference type="EMBL" id="MPC39447.1"/>
    </source>
</evidence>
<feature type="region of interest" description="Disordered" evidence="1">
    <location>
        <begin position="39"/>
        <end position="118"/>
    </location>
</feature>